<organism evidence="2 3">
    <name type="scientific">Providencia stuartii (strain MRSN 2154)</name>
    <dbReference type="NCBI Taxonomy" id="1157951"/>
    <lineage>
        <taxon>Bacteria</taxon>
        <taxon>Pseudomonadati</taxon>
        <taxon>Pseudomonadota</taxon>
        <taxon>Gammaproteobacteria</taxon>
        <taxon>Enterobacterales</taxon>
        <taxon>Morganellaceae</taxon>
        <taxon>Providencia</taxon>
    </lineage>
</organism>
<keyword evidence="1" id="KW-1133">Transmembrane helix</keyword>
<name>A0A140NH30_PROSM</name>
<protein>
    <submittedName>
        <fullName evidence="2">Uncharacterized protein</fullName>
    </submittedName>
</protein>
<keyword evidence="1" id="KW-0472">Membrane</keyword>
<dbReference type="PATRIC" id="fig|1157951.4.peg.921"/>
<gene>
    <name evidence="2" type="ordered locus">S70_04645</name>
</gene>
<dbReference type="HOGENOM" id="CLU_129840_0_0_6"/>
<dbReference type="Proteomes" id="UP000005012">
    <property type="component" value="Chromosome"/>
</dbReference>
<evidence type="ECO:0000313" key="2">
    <source>
        <dbReference type="EMBL" id="AFH92809.1"/>
    </source>
</evidence>
<feature type="transmembrane region" description="Helical" evidence="1">
    <location>
        <begin position="43"/>
        <end position="66"/>
    </location>
</feature>
<dbReference type="AlphaFoldDB" id="A0A140NH30"/>
<evidence type="ECO:0000313" key="3">
    <source>
        <dbReference type="Proteomes" id="UP000005012"/>
    </source>
</evidence>
<reference evidence="3" key="2">
    <citation type="submission" date="2012-04" db="EMBL/GenBank/DDBJ databases">
        <title>Complete genome sequence of Providencia stuartii clinical isolate MRSN 2154.</title>
        <authorList>
            <person name="Clifford R.J."/>
            <person name="Hang J."/>
            <person name="Riley M.C."/>
            <person name="Onmus-Leone F."/>
            <person name="Kuschner R.A."/>
            <person name="Lesho E.P."/>
            <person name="Waterman P.E."/>
        </authorList>
    </citation>
    <scope>NUCLEOTIDE SEQUENCE [LARGE SCALE GENOMIC DNA]</scope>
    <source>
        <strain evidence="3">MRSN 2154</strain>
    </source>
</reference>
<keyword evidence="1" id="KW-0812">Transmembrane</keyword>
<proteinExistence type="predicted"/>
<feature type="transmembrane region" description="Helical" evidence="1">
    <location>
        <begin position="12"/>
        <end position="31"/>
    </location>
</feature>
<feature type="transmembrane region" description="Helical" evidence="1">
    <location>
        <begin position="94"/>
        <end position="118"/>
    </location>
</feature>
<feature type="transmembrane region" description="Helical" evidence="1">
    <location>
        <begin position="138"/>
        <end position="161"/>
    </location>
</feature>
<evidence type="ECO:0000256" key="1">
    <source>
        <dbReference type="SAM" id="Phobius"/>
    </source>
</evidence>
<dbReference type="EMBL" id="CP003488">
    <property type="protein sequence ID" value="AFH92809.1"/>
    <property type="molecule type" value="Genomic_DNA"/>
</dbReference>
<reference evidence="2 3" key="1">
    <citation type="journal article" date="2012" name="J. Bacteriol.">
        <title>Complete Genome Sequence of Providencia stuartii Clinical Isolate MRSN 2154.</title>
        <authorList>
            <person name="Clifford R.J."/>
            <person name="Hang J."/>
            <person name="Riley M.C."/>
            <person name="Onmus-Leone F."/>
            <person name="Kuschner R.A."/>
            <person name="Lesho E.P."/>
            <person name="Waterman P.E."/>
        </authorList>
    </citation>
    <scope>NUCLEOTIDE SEQUENCE [LARGE SCALE GENOMIC DNA]</scope>
    <source>
        <strain evidence="2 3">MRSN 2154</strain>
    </source>
</reference>
<sequence length="177" mass="20572">MLKVIRLIFKRWITWVIMMLILLVSGMSYFLAENITYNNVTNIMSVLQNVSSIIFAIVGVWVGYLYPKLITEIINNRENDFFDSKTETKKMESLITTIALSAIVLIGVLVFYLLVLFIKGSSFYIDNFNFFKMLGVMYTFILVCIQIYCIFSVILSNVSFVNKLYKLLNDKKMDSRL</sequence>
<dbReference type="KEGG" id="psi:S70_04645"/>
<accession>A0A140NH30</accession>